<dbReference type="NCBIfam" id="TIGR02384">
    <property type="entry name" value="RelB_DinJ"/>
    <property type="match status" value="1"/>
</dbReference>
<evidence type="ECO:0000256" key="2">
    <source>
        <dbReference type="ARBA" id="ARBA00022649"/>
    </source>
</evidence>
<dbReference type="PANTHER" id="PTHR38781:SF1">
    <property type="entry name" value="ANTITOXIN DINJ-RELATED"/>
    <property type="match status" value="1"/>
</dbReference>
<name>A0A6S6UCR0_9GAMM</name>
<evidence type="ECO:0000256" key="1">
    <source>
        <dbReference type="ARBA" id="ARBA00010562"/>
    </source>
</evidence>
<evidence type="ECO:0000313" key="3">
    <source>
        <dbReference type="EMBL" id="CAA6827180.1"/>
    </source>
</evidence>
<sequence>MSNTTRVEPELKGNAERILNQLGMNTTQAINIFLKQVELHKGLPFDVQLPLSSEATPQRQSGLHQGVMSMSDDFDEPLDNEFWLGKT</sequence>
<dbReference type="GO" id="GO:0006351">
    <property type="term" value="P:DNA-templated transcription"/>
    <property type="evidence" value="ECO:0007669"/>
    <property type="project" value="TreeGrafter"/>
</dbReference>
<accession>A0A6S6UCR0</accession>
<dbReference type="EMBL" id="CACVAY010000139">
    <property type="protein sequence ID" value="CAA6827180.1"/>
    <property type="molecule type" value="Genomic_DNA"/>
</dbReference>
<dbReference type="InterPro" id="IPR013321">
    <property type="entry name" value="Arc_rbn_hlx_hlx"/>
</dbReference>
<dbReference type="InterPro" id="IPR007337">
    <property type="entry name" value="RelB/DinJ"/>
</dbReference>
<evidence type="ECO:0008006" key="4">
    <source>
        <dbReference type="Google" id="ProtNLM"/>
    </source>
</evidence>
<proteinExistence type="inferred from homology"/>
<keyword evidence="2" id="KW-1277">Toxin-antitoxin system</keyword>
<gene>
    <name evidence="3" type="ORF">HELGO_WM8362</name>
</gene>
<dbReference type="PANTHER" id="PTHR38781">
    <property type="entry name" value="ANTITOXIN DINJ-RELATED"/>
    <property type="match status" value="1"/>
</dbReference>
<dbReference type="GO" id="GO:0006355">
    <property type="term" value="P:regulation of DNA-templated transcription"/>
    <property type="evidence" value="ECO:0007669"/>
    <property type="project" value="InterPro"/>
</dbReference>
<organism evidence="3">
    <name type="scientific">uncultured Thiotrichaceae bacterium</name>
    <dbReference type="NCBI Taxonomy" id="298394"/>
    <lineage>
        <taxon>Bacteria</taxon>
        <taxon>Pseudomonadati</taxon>
        <taxon>Pseudomonadota</taxon>
        <taxon>Gammaproteobacteria</taxon>
        <taxon>Thiotrichales</taxon>
        <taxon>Thiotrichaceae</taxon>
        <taxon>environmental samples</taxon>
    </lineage>
</organism>
<protein>
    <recommendedName>
        <fullName evidence="4">Type II toxin-antitoxin system antitoxin, RelB/DinJ family</fullName>
    </recommendedName>
</protein>
<comment type="similarity">
    <text evidence="1">Belongs to the RelB/DinJ antitoxin family.</text>
</comment>
<dbReference type="Pfam" id="PF04221">
    <property type="entry name" value="RelB"/>
    <property type="match status" value="1"/>
</dbReference>
<reference evidence="3" key="1">
    <citation type="submission" date="2020-01" db="EMBL/GenBank/DDBJ databases">
        <authorList>
            <person name="Meier V. D."/>
            <person name="Meier V D."/>
        </authorList>
    </citation>
    <scope>NUCLEOTIDE SEQUENCE</scope>
    <source>
        <strain evidence="3">HLG_WM_MAG_07</strain>
    </source>
</reference>
<dbReference type="Gene3D" id="1.10.1220.10">
    <property type="entry name" value="Met repressor-like"/>
    <property type="match status" value="1"/>
</dbReference>
<dbReference type="AlphaFoldDB" id="A0A6S6UCR0"/>